<evidence type="ECO:0000313" key="11">
    <source>
        <dbReference type="EMBL" id="KAF9468262.1"/>
    </source>
</evidence>
<dbReference type="Pfam" id="PF05199">
    <property type="entry name" value="GMC_oxred_C"/>
    <property type="match status" value="1"/>
</dbReference>
<comment type="similarity">
    <text evidence="2">Belongs to the GMC oxidoreductase family.</text>
</comment>
<evidence type="ECO:0000259" key="10">
    <source>
        <dbReference type="PROSITE" id="PS00624"/>
    </source>
</evidence>
<dbReference type="PANTHER" id="PTHR11552">
    <property type="entry name" value="GLUCOSE-METHANOL-CHOLINE GMC OXIDOREDUCTASE"/>
    <property type="match status" value="1"/>
</dbReference>
<dbReference type="GO" id="GO:0050660">
    <property type="term" value="F:flavin adenine dinucleotide binding"/>
    <property type="evidence" value="ECO:0007669"/>
    <property type="project" value="InterPro"/>
</dbReference>
<dbReference type="Gene3D" id="3.30.560.10">
    <property type="entry name" value="Glucose Oxidase, domain 3"/>
    <property type="match status" value="1"/>
</dbReference>
<dbReference type="Pfam" id="PF00732">
    <property type="entry name" value="GMC_oxred_N"/>
    <property type="match status" value="1"/>
</dbReference>
<dbReference type="PROSITE" id="PS00624">
    <property type="entry name" value="GMC_OXRED_2"/>
    <property type="match status" value="1"/>
</dbReference>
<organism evidence="11 12">
    <name type="scientific">Collybia nuda</name>
    <dbReference type="NCBI Taxonomy" id="64659"/>
    <lineage>
        <taxon>Eukaryota</taxon>
        <taxon>Fungi</taxon>
        <taxon>Dikarya</taxon>
        <taxon>Basidiomycota</taxon>
        <taxon>Agaricomycotina</taxon>
        <taxon>Agaricomycetes</taxon>
        <taxon>Agaricomycetidae</taxon>
        <taxon>Agaricales</taxon>
        <taxon>Tricholomatineae</taxon>
        <taxon>Clitocybaceae</taxon>
        <taxon>Collybia</taxon>
    </lineage>
</organism>
<protein>
    <submittedName>
        <fullName evidence="11">Alcohol oxidase</fullName>
    </submittedName>
</protein>
<evidence type="ECO:0000256" key="3">
    <source>
        <dbReference type="ARBA" id="ARBA00022630"/>
    </source>
</evidence>
<keyword evidence="3" id="KW-0285">Flavoprotein</keyword>
<dbReference type="SUPFAM" id="SSF51905">
    <property type="entry name" value="FAD/NAD(P)-binding domain"/>
    <property type="match status" value="1"/>
</dbReference>
<feature type="active site" description="Proton acceptor" evidence="8">
    <location>
        <position position="572"/>
    </location>
</feature>
<dbReference type="InterPro" id="IPR036188">
    <property type="entry name" value="FAD/NAD-bd_sf"/>
</dbReference>
<evidence type="ECO:0000256" key="9">
    <source>
        <dbReference type="PIRSR" id="PIRSR000137-2"/>
    </source>
</evidence>
<evidence type="ECO:0000256" key="4">
    <source>
        <dbReference type="ARBA" id="ARBA00022729"/>
    </source>
</evidence>
<reference evidence="11" key="1">
    <citation type="submission" date="2020-11" db="EMBL/GenBank/DDBJ databases">
        <authorList>
            <consortium name="DOE Joint Genome Institute"/>
            <person name="Ahrendt S."/>
            <person name="Riley R."/>
            <person name="Andreopoulos W."/>
            <person name="Labutti K."/>
            <person name="Pangilinan J."/>
            <person name="Ruiz-Duenas F.J."/>
            <person name="Barrasa J.M."/>
            <person name="Sanchez-Garcia M."/>
            <person name="Camarero S."/>
            <person name="Miyauchi S."/>
            <person name="Serrano A."/>
            <person name="Linde D."/>
            <person name="Babiker R."/>
            <person name="Drula E."/>
            <person name="Ayuso-Fernandez I."/>
            <person name="Pacheco R."/>
            <person name="Padilla G."/>
            <person name="Ferreira P."/>
            <person name="Barriuso J."/>
            <person name="Kellner H."/>
            <person name="Castanera R."/>
            <person name="Alfaro M."/>
            <person name="Ramirez L."/>
            <person name="Pisabarro A.G."/>
            <person name="Kuo A."/>
            <person name="Tritt A."/>
            <person name="Lipzen A."/>
            <person name="He G."/>
            <person name="Yan M."/>
            <person name="Ng V."/>
            <person name="Cullen D."/>
            <person name="Martin F."/>
            <person name="Rosso M.-N."/>
            <person name="Henrissat B."/>
            <person name="Hibbett D."/>
            <person name="Martinez A.T."/>
            <person name="Grigoriev I.V."/>
        </authorList>
    </citation>
    <scope>NUCLEOTIDE SEQUENCE</scope>
    <source>
        <strain evidence="11">CBS 247.69</strain>
    </source>
</reference>
<evidence type="ECO:0000256" key="7">
    <source>
        <dbReference type="ARBA" id="ARBA00023180"/>
    </source>
</evidence>
<comment type="caution">
    <text evidence="11">The sequence shown here is derived from an EMBL/GenBank/DDBJ whole genome shotgun (WGS) entry which is preliminary data.</text>
</comment>
<keyword evidence="5 9" id="KW-0274">FAD</keyword>
<keyword evidence="4" id="KW-0732">Signal</keyword>
<keyword evidence="6" id="KW-0560">Oxidoreductase</keyword>
<feature type="binding site" evidence="9">
    <location>
        <position position="95"/>
    </location>
    <ligand>
        <name>FAD</name>
        <dbReference type="ChEBI" id="CHEBI:57692"/>
    </ligand>
</feature>
<feature type="binding site" evidence="9">
    <location>
        <position position="247"/>
    </location>
    <ligand>
        <name>FAD</name>
        <dbReference type="ChEBI" id="CHEBI:57692"/>
    </ligand>
</feature>
<dbReference type="Gene3D" id="3.50.50.60">
    <property type="entry name" value="FAD/NAD(P)-binding domain"/>
    <property type="match status" value="1"/>
</dbReference>
<dbReference type="GO" id="GO:0016614">
    <property type="term" value="F:oxidoreductase activity, acting on CH-OH group of donors"/>
    <property type="evidence" value="ECO:0007669"/>
    <property type="project" value="InterPro"/>
</dbReference>
<keyword evidence="12" id="KW-1185">Reference proteome</keyword>
<dbReference type="InterPro" id="IPR027424">
    <property type="entry name" value="Glucose_Oxidase_domain_2"/>
</dbReference>
<dbReference type="Gene3D" id="4.10.450.10">
    <property type="entry name" value="Glucose Oxidase, domain 2"/>
    <property type="match status" value="1"/>
</dbReference>
<evidence type="ECO:0000256" key="6">
    <source>
        <dbReference type="ARBA" id="ARBA00023002"/>
    </source>
</evidence>
<accession>A0A9P6CJA9</accession>
<dbReference type="PIRSF" id="PIRSF000137">
    <property type="entry name" value="Alcohol_oxidase"/>
    <property type="match status" value="1"/>
</dbReference>
<evidence type="ECO:0000256" key="5">
    <source>
        <dbReference type="ARBA" id="ARBA00022827"/>
    </source>
</evidence>
<dbReference type="InterPro" id="IPR012132">
    <property type="entry name" value="GMC_OxRdtase"/>
</dbReference>
<dbReference type="AlphaFoldDB" id="A0A9P6CJA9"/>
<proteinExistence type="inferred from homology"/>
<dbReference type="PANTHER" id="PTHR11552:SF201">
    <property type="entry name" value="GLUCOSE-METHANOL-CHOLINE OXIDOREDUCTASE N-TERMINAL DOMAIN-CONTAINING PROTEIN"/>
    <property type="match status" value="1"/>
</dbReference>
<evidence type="ECO:0000313" key="12">
    <source>
        <dbReference type="Proteomes" id="UP000807353"/>
    </source>
</evidence>
<evidence type="ECO:0000256" key="8">
    <source>
        <dbReference type="PIRSR" id="PIRSR000137-1"/>
    </source>
</evidence>
<sequence>MSPNVNAYDFASQSYDYVVVGGGTAGLVVAARLTEDPNITVGVIEAGEYISDMDQINIPGLAGSALMHERIDWRFSTIPQRGANNRVIAQPRGKVLGGSSADMNNDTDAGFRASRQEYDALETLGNPGWNWPEFLKYFRKAKTLTYPSPEVLEKYRLQLDPQYHGSDGPIQNSYPRYLPELRDQFADTLDALGIHNNPEPAGGSSVGSTFTTITVHPENVTRSYSATAYYEPNAQRKNLSVLTGAQVTKVVLEGTGENIMATGVEYICGGKSYVVRAEQEVILSSGSFQTPQILELSGIGKKEILEKYDIPIIIDLPVGENLRKIIRLLQASLKLGPSATLQILSTFLKAHKRGVFSSIQSGSYSFVPLRTFVPSDELQQFKARIVEDQIYSRSPSLAKQFDLLKTWLDDPAHAQVELVYRPQMRPGAGLAEPGKKYQTIMTCSMNTFSRGSVHIQSSDPLVPPAIDPAYFTHPIDMQVMVSAMKFARKIASTQPFSSTVVGLVEPGPEVQTDEQFAEYCRNKMSPVFHPVGSASMLPRGDGGVVSPSLLVYGTRNLRVVDASVIPLELACHIQSTVYAIAEKVKCSSRVVIAGQLMCASNQAADMIKSSS</sequence>
<dbReference type="EMBL" id="MU150233">
    <property type="protein sequence ID" value="KAF9468262.1"/>
    <property type="molecule type" value="Genomic_DNA"/>
</dbReference>
<dbReference type="SUPFAM" id="SSF54373">
    <property type="entry name" value="FAD-linked reductases, C-terminal domain"/>
    <property type="match status" value="1"/>
</dbReference>
<name>A0A9P6CJA9_9AGAR</name>
<evidence type="ECO:0000256" key="2">
    <source>
        <dbReference type="ARBA" id="ARBA00010790"/>
    </source>
</evidence>
<gene>
    <name evidence="11" type="ORF">BDZ94DRAFT_1154487</name>
</gene>
<evidence type="ECO:0000256" key="1">
    <source>
        <dbReference type="ARBA" id="ARBA00001974"/>
    </source>
</evidence>
<keyword evidence="7" id="KW-0325">Glycoprotein</keyword>
<feature type="active site" description="Proton donor" evidence="8">
    <location>
        <position position="529"/>
    </location>
</feature>
<dbReference type="InterPro" id="IPR000172">
    <property type="entry name" value="GMC_OxRdtase_N"/>
</dbReference>
<dbReference type="Proteomes" id="UP000807353">
    <property type="component" value="Unassembled WGS sequence"/>
</dbReference>
<comment type="cofactor">
    <cofactor evidence="1 9">
        <name>FAD</name>
        <dbReference type="ChEBI" id="CHEBI:57692"/>
    </cofactor>
</comment>
<feature type="domain" description="Glucose-methanol-choline oxidoreductase N-terminal" evidence="10">
    <location>
        <begin position="286"/>
        <end position="300"/>
    </location>
</feature>
<dbReference type="InterPro" id="IPR007867">
    <property type="entry name" value="GMC_OxRtase_C"/>
</dbReference>
<dbReference type="OrthoDB" id="269227at2759"/>